<evidence type="ECO:0000256" key="5">
    <source>
        <dbReference type="ARBA" id="ARBA00022989"/>
    </source>
</evidence>
<keyword evidence="8" id="KW-0449">Lipoprotein</keyword>
<dbReference type="EMBL" id="GBHO01039085">
    <property type="protein sequence ID" value="JAG04519.1"/>
    <property type="molecule type" value="Transcribed_RNA"/>
</dbReference>
<dbReference type="GO" id="GO:0032222">
    <property type="term" value="P:regulation of synaptic transmission, cholinergic"/>
    <property type="evidence" value="ECO:0007669"/>
    <property type="project" value="InterPro"/>
</dbReference>
<evidence type="ECO:0000256" key="6">
    <source>
        <dbReference type="ARBA" id="ARBA00023136"/>
    </source>
</evidence>
<dbReference type="GO" id="GO:0030431">
    <property type="term" value="P:sleep"/>
    <property type="evidence" value="ECO:0007669"/>
    <property type="project" value="InterPro"/>
</dbReference>
<dbReference type="InterPro" id="IPR031424">
    <property type="entry name" value="QVR-like"/>
</dbReference>
<protein>
    <submittedName>
        <fullName evidence="10">Putative cellulose synthase A catalytic subunit 3 [UDP-forming]</fullName>
    </submittedName>
</protein>
<dbReference type="AlphaFoldDB" id="A0A0A9W9P3"/>
<keyword evidence="2" id="KW-0336">GPI-anchor</keyword>
<keyword evidence="7" id="KW-0325">Glycoprotein</keyword>
<evidence type="ECO:0000256" key="4">
    <source>
        <dbReference type="ARBA" id="ARBA00022729"/>
    </source>
</evidence>
<evidence type="ECO:0000256" key="7">
    <source>
        <dbReference type="ARBA" id="ARBA00023180"/>
    </source>
</evidence>
<accession>A0A0A9W9P3</accession>
<feature type="chain" id="PRO_5015033659" evidence="9">
    <location>
        <begin position="20"/>
        <end position="144"/>
    </location>
</feature>
<keyword evidence="6" id="KW-0472">Membrane</keyword>
<dbReference type="PANTHER" id="PTHR33562">
    <property type="entry name" value="ATILLA, ISOFORM B-RELATED-RELATED"/>
    <property type="match status" value="1"/>
</dbReference>
<feature type="signal peptide" evidence="9">
    <location>
        <begin position="1"/>
        <end position="19"/>
    </location>
</feature>
<reference evidence="10" key="1">
    <citation type="journal article" date="2014" name="PLoS ONE">
        <title>Transcriptome-Based Identification of ABC Transporters in the Western Tarnished Plant Bug Lygus hesperus.</title>
        <authorList>
            <person name="Hull J.J."/>
            <person name="Chaney K."/>
            <person name="Geib S.M."/>
            <person name="Fabrick J.A."/>
            <person name="Brent C.S."/>
            <person name="Walsh D."/>
            <person name="Lavine L.C."/>
        </authorList>
    </citation>
    <scope>NUCLEOTIDE SEQUENCE</scope>
</reference>
<dbReference type="Gene3D" id="2.10.60.10">
    <property type="entry name" value="CD59"/>
    <property type="match status" value="1"/>
</dbReference>
<sequence>MRWLKGLAVILAVLRVCGAISCYSCSSKNATTCKSIDITTNMENEKVPVVYCKRGAFHTPVGCLKFVGEDIARKRTVVLRGCAQIPGDKSCDALKKLSGSNSIDIHFCSVCNTSLCNTANGKQLRISFLFAVIRLICVKYTSAI</sequence>
<evidence type="ECO:0000313" key="11">
    <source>
        <dbReference type="EMBL" id="JAG57336.1"/>
    </source>
</evidence>
<dbReference type="InterPro" id="IPR050975">
    <property type="entry name" value="Sleep_regulator"/>
</dbReference>
<proteinExistence type="predicted"/>
<keyword evidence="3" id="KW-0812">Transmembrane</keyword>
<dbReference type="InterPro" id="IPR045860">
    <property type="entry name" value="Snake_toxin-like_sf"/>
</dbReference>
<dbReference type="EMBL" id="GBRD01008485">
    <property type="protein sequence ID" value="JAG57336.1"/>
    <property type="molecule type" value="Transcribed_RNA"/>
</dbReference>
<reference evidence="11" key="3">
    <citation type="submission" date="2014-09" db="EMBL/GenBank/DDBJ databases">
        <authorList>
            <person name="Magalhaes I.L.F."/>
            <person name="Oliveira U."/>
            <person name="Santos F.R."/>
            <person name="Vidigal T.H.D.A."/>
            <person name="Brescovit A.D."/>
            <person name="Santos A.J."/>
        </authorList>
    </citation>
    <scope>NUCLEOTIDE SEQUENCE</scope>
</reference>
<organism evidence="10">
    <name type="scientific">Lygus hesperus</name>
    <name type="common">Western plant bug</name>
    <dbReference type="NCBI Taxonomy" id="30085"/>
    <lineage>
        <taxon>Eukaryota</taxon>
        <taxon>Metazoa</taxon>
        <taxon>Ecdysozoa</taxon>
        <taxon>Arthropoda</taxon>
        <taxon>Hexapoda</taxon>
        <taxon>Insecta</taxon>
        <taxon>Pterygota</taxon>
        <taxon>Neoptera</taxon>
        <taxon>Paraneoptera</taxon>
        <taxon>Hemiptera</taxon>
        <taxon>Heteroptera</taxon>
        <taxon>Panheteroptera</taxon>
        <taxon>Cimicomorpha</taxon>
        <taxon>Miridae</taxon>
        <taxon>Mirini</taxon>
        <taxon>Lygus</taxon>
    </lineage>
</organism>
<keyword evidence="4 9" id="KW-0732">Signal</keyword>
<keyword evidence="5" id="KW-1133">Transmembrane helix</keyword>
<comment type="subcellular location">
    <subcellularLocation>
        <location evidence="1">Membrane</location>
        <topology evidence="1">Lipid-anchor</topology>
        <topology evidence="1">GPI-anchor</topology>
    </subcellularLocation>
</comment>
<evidence type="ECO:0000256" key="2">
    <source>
        <dbReference type="ARBA" id="ARBA00022622"/>
    </source>
</evidence>
<gene>
    <name evidence="10" type="primary">CESA3_1</name>
    <name evidence="10" type="ORF">CM83_99754</name>
</gene>
<dbReference type="PANTHER" id="PTHR33562:SF2">
    <property type="entry name" value="PROTEIN QUIVER"/>
    <property type="match status" value="1"/>
</dbReference>
<evidence type="ECO:0000256" key="1">
    <source>
        <dbReference type="ARBA" id="ARBA00004589"/>
    </source>
</evidence>
<name>A0A0A9W9P3_LYGHE</name>
<reference evidence="10" key="2">
    <citation type="submission" date="2014-07" db="EMBL/GenBank/DDBJ databases">
        <authorList>
            <person name="Hull J."/>
        </authorList>
    </citation>
    <scope>NUCLEOTIDE SEQUENCE</scope>
</reference>
<dbReference type="GO" id="GO:0098552">
    <property type="term" value="C:side of membrane"/>
    <property type="evidence" value="ECO:0007669"/>
    <property type="project" value="UniProtKB-KW"/>
</dbReference>
<dbReference type="Pfam" id="PF17064">
    <property type="entry name" value="QVR"/>
    <property type="match status" value="1"/>
</dbReference>
<evidence type="ECO:0000256" key="9">
    <source>
        <dbReference type="SAM" id="SignalP"/>
    </source>
</evidence>
<evidence type="ECO:0000313" key="10">
    <source>
        <dbReference type="EMBL" id="JAG04519.1"/>
    </source>
</evidence>
<evidence type="ECO:0000256" key="3">
    <source>
        <dbReference type="ARBA" id="ARBA00022692"/>
    </source>
</evidence>
<evidence type="ECO:0000256" key="8">
    <source>
        <dbReference type="ARBA" id="ARBA00023288"/>
    </source>
</evidence>